<dbReference type="EMBL" id="JABVEC010000011">
    <property type="protein sequence ID" value="MBC6467019.1"/>
    <property type="molecule type" value="Genomic_DNA"/>
</dbReference>
<reference evidence="1 2" key="1">
    <citation type="submission" date="2020-06" db="EMBL/GenBank/DDBJ databases">
        <title>Actinomadura xiongansis sp. nov., isolated from soil of Baiyangdian.</title>
        <authorList>
            <person name="Zhang X."/>
        </authorList>
    </citation>
    <scope>NUCLEOTIDE SEQUENCE [LARGE SCALE GENOMIC DNA]</scope>
    <source>
        <strain evidence="1 2">HBUM206468</strain>
    </source>
</reference>
<gene>
    <name evidence="1" type="ORF">HKK74_16130</name>
</gene>
<comment type="caution">
    <text evidence="1">The sequence shown here is derived from an EMBL/GenBank/DDBJ whole genome shotgun (WGS) entry which is preliminary data.</text>
</comment>
<dbReference type="Pfam" id="PF14042">
    <property type="entry name" value="DUF4247"/>
    <property type="match status" value="1"/>
</dbReference>
<evidence type="ECO:0000313" key="2">
    <source>
        <dbReference type="Proteomes" id="UP000805614"/>
    </source>
</evidence>
<sequence>MKKWYIAGGLVAGLGVIALVGALVSGGSSPRGWIAKNYTRTAADTFRASGMPTKVASDISRKHRPADRIYDPSGVFLRYPKVIVAVLPDGVQGSRITVDDADRGFRRYYSYVGARWGGPDGRISSFRGGGPGAGK</sequence>
<accession>A0ABR7LQH1</accession>
<dbReference type="InterPro" id="IPR025341">
    <property type="entry name" value="DUF4247"/>
</dbReference>
<evidence type="ECO:0000313" key="1">
    <source>
        <dbReference type="EMBL" id="MBC6467019.1"/>
    </source>
</evidence>
<protein>
    <submittedName>
        <fullName evidence="1">DUF4247 domain-containing protein</fullName>
    </submittedName>
</protein>
<dbReference type="RefSeq" id="WP_187244040.1">
    <property type="nucleotide sequence ID" value="NZ_BAAAOK010000004.1"/>
</dbReference>
<dbReference type="Proteomes" id="UP000805614">
    <property type="component" value="Unassembled WGS sequence"/>
</dbReference>
<name>A0ABR7LQH1_9ACTN</name>
<proteinExistence type="predicted"/>
<organism evidence="1 2">
    <name type="scientific">Actinomadura alba</name>
    <dbReference type="NCBI Taxonomy" id="406431"/>
    <lineage>
        <taxon>Bacteria</taxon>
        <taxon>Bacillati</taxon>
        <taxon>Actinomycetota</taxon>
        <taxon>Actinomycetes</taxon>
        <taxon>Streptosporangiales</taxon>
        <taxon>Thermomonosporaceae</taxon>
        <taxon>Actinomadura</taxon>
    </lineage>
</organism>
<keyword evidence="2" id="KW-1185">Reference proteome</keyword>